<sequence>MGDSQVEQAPWCQPGPAAAHGEPVINVIRTTTLTAAGCAALLLATTAACGTVENLTAAQKIDRAADKLGERNSLSLELGLDASPAALTKLAGQTDDEPLPPKVAKALTKSRISFSVRSKKPLEDSGAKDLVSAGMKVTVPDGVLAEYRLVGDYAYYRMNVKVFSKLADFPAPTADELPDEAGALKEVIEGKWVKFKTEDLAEGLKESGAAASSKKESSESLDAATQKKIMKAVRGALQRNVTFKDMGSKDGTDHVVAKAPFRTLLTDLFDRLRPVVDDLPEGAELPTAKDLKDAPNKKVAVDFAIKDGALTRVSLDVATLADDARGVKVPLYVKFGEASVIKAPAGATEMPADELLSGLLSGGGSADAEGFDSLDEDF</sequence>
<reference evidence="1" key="1">
    <citation type="journal article" date="2025" name="Int. J. Syst. Evol. Microbiol.">
        <title>Streptomyces citrinus sp. nov., with yellow diffusible pigment.</title>
        <authorList>
            <person name="He Y."/>
            <person name="Yang E."/>
            <person name="Xu J."/>
            <person name="Sun Y."/>
            <person name="Sun L."/>
        </authorList>
    </citation>
    <scope>NUCLEOTIDE SEQUENCE</scope>
    <source>
        <strain evidence="1">Q6</strain>
    </source>
</reference>
<dbReference type="EMBL" id="CP146022">
    <property type="protein sequence ID" value="WWQ64794.1"/>
    <property type="molecule type" value="Genomic_DNA"/>
</dbReference>
<evidence type="ECO:0000313" key="2">
    <source>
        <dbReference type="Proteomes" id="UP001432251"/>
    </source>
</evidence>
<name>A0ACD5ACA1_9ACTN</name>
<gene>
    <name evidence="1" type="ORF">V2W30_16545</name>
</gene>
<evidence type="ECO:0000313" key="1">
    <source>
        <dbReference type="EMBL" id="WWQ64794.1"/>
    </source>
</evidence>
<accession>A0ACD5ACA1</accession>
<organism evidence="1 2">
    <name type="scientific">Streptomyces citrinus</name>
    <dbReference type="NCBI Taxonomy" id="3118173"/>
    <lineage>
        <taxon>Bacteria</taxon>
        <taxon>Bacillati</taxon>
        <taxon>Actinomycetota</taxon>
        <taxon>Actinomycetes</taxon>
        <taxon>Kitasatosporales</taxon>
        <taxon>Streptomycetaceae</taxon>
        <taxon>Streptomyces</taxon>
    </lineage>
</organism>
<dbReference type="Proteomes" id="UP001432251">
    <property type="component" value="Chromosome"/>
</dbReference>
<protein>
    <submittedName>
        <fullName evidence="1">Uncharacterized protein</fullName>
    </submittedName>
</protein>
<keyword evidence="2" id="KW-1185">Reference proteome</keyword>
<proteinExistence type="predicted"/>